<dbReference type="Gene3D" id="1.10.472.10">
    <property type="entry name" value="Cyclin-like"/>
    <property type="match status" value="1"/>
</dbReference>
<feature type="domain" description="Cyclin-like" evidence="2">
    <location>
        <begin position="177"/>
        <end position="262"/>
    </location>
</feature>
<dbReference type="InParanoid" id="A0A401G8T7"/>
<dbReference type="Proteomes" id="UP000287166">
    <property type="component" value="Unassembled WGS sequence"/>
</dbReference>
<dbReference type="InterPro" id="IPR036915">
    <property type="entry name" value="Cyclin-like_sf"/>
</dbReference>
<dbReference type="STRING" id="139825.A0A401G8T7"/>
<comment type="caution">
    <text evidence="3">The sequence shown here is derived from an EMBL/GenBank/DDBJ whole genome shotgun (WGS) entry which is preliminary data.</text>
</comment>
<name>A0A401G8T7_9APHY</name>
<feature type="region of interest" description="Disordered" evidence="1">
    <location>
        <begin position="54"/>
        <end position="81"/>
    </location>
</feature>
<accession>A0A401G8T7</accession>
<dbReference type="GO" id="GO:0019901">
    <property type="term" value="F:protein kinase binding"/>
    <property type="evidence" value="ECO:0007669"/>
    <property type="project" value="InterPro"/>
</dbReference>
<dbReference type="InterPro" id="IPR013922">
    <property type="entry name" value="Cyclin_PHO80-like"/>
</dbReference>
<protein>
    <submittedName>
        <fullName evidence="3">Cyclin-U4-3</fullName>
    </submittedName>
</protein>
<dbReference type="OrthoDB" id="244495at2759"/>
<keyword evidence="4" id="KW-1185">Reference proteome</keyword>
<dbReference type="EMBL" id="BFAD01000001">
    <property type="protein sequence ID" value="GBE78572.1"/>
    <property type="molecule type" value="Genomic_DNA"/>
</dbReference>
<dbReference type="GO" id="GO:0000307">
    <property type="term" value="C:cyclin-dependent protein kinase holoenzyme complex"/>
    <property type="evidence" value="ECO:0007669"/>
    <property type="project" value="TreeGrafter"/>
</dbReference>
<dbReference type="AlphaFoldDB" id="A0A401G8T7"/>
<dbReference type="Pfam" id="PF08613">
    <property type="entry name" value="Cyclin"/>
    <property type="match status" value="1"/>
</dbReference>
<evidence type="ECO:0000313" key="4">
    <source>
        <dbReference type="Proteomes" id="UP000287166"/>
    </source>
</evidence>
<reference evidence="3 4" key="1">
    <citation type="journal article" date="2018" name="Sci. Rep.">
        <title>Genome sequence of the cauliflower mushroom Sparassis crispa (Hanabiratake) and its association with beneficial usage.</title>
        <authorList>
            <person name="Kiyama R."/>
            <person name="Furutani Y."/>
            <person name="Kawaguchi K."/>
            <person name="Nakanishi T."/>
        </authorList>
    </citation>
    <scope>NUCLEOTIDE SEQUENCE [LARGE SCALE GENOMIC DNA]</scope>
</reference>
<evidence type="ECO:0000256" key="1">
    <source>
        <dbReference type="SAM" id="MobiDB-lite"/>
    </source>
</evidence>
<evidence type="ECO:0000313" key="3">
    <source>
        <dbReference type="EMBL" id="GBE78572.1"/>
    </source>
</evidence>
<proteinExistence type="predicted"/>
<evidence type="ECO:0000259" key="2">
    <source>
        <dbReference type="SMART" id="SM00385"/>
    </source>
</evidence>
<dbReference type="GeneID" id="38775489"/>
<dbReference type="InterPro" id="IPR013763">
    <property type="entry name" value="Cyclin-like_dom"/>
</dbReference>
<dbReference type="SMART" id="SM00385">
    <property type="entry name" value="CYCLIN"/>
    <property type="match status" value="1"/>
</dbReference>
<dbReference type="PANTHER" id="PTHR15615:SF27">
    <property type="entry name" value="PHO85 CYCLIN CLG1"/>
    <property type="match status" value="1"/>
</dbReference>
<dbReference type="GO" id="GO:0005634">
    <property type="term" value="C:nucleus"/>
    <property type="evidence" value="ECO:0007669"/>
    <property type="project" value="TreeGrafter"/>
</dbReference>
<feature type="region of interest" description="Disordered" evidence="1">
    <location>
        <begin position="549"/>
        <end position="597"/>
    </location>
</feature>
<dbReference type="PANTHER" id="PTHR15615">
    <property type="match status" value="1"/>
</dbReference>
<dbReference type="RefSeq" id="XP_027609485.1">
    <property type="nucleotide sequence ID" value="XM_027753684.1"/>
</dbReference>
<dbReference type="GO" id="GO:0016538">
    <property type="term" value="F:cyclin-dependent protein serine/threonine kinase regulator activity"/>
    <property type="evidence" value="ECO:0007669"/>
    <property type="project" value="TreeGrafter"/>
</dbReference>
<organism evidence="3 4">
    <name type="scientific">Sparassis crispa</name>
    <dbReference type="NCBI Taxonomy" id="139825"/>
    <lineage>
        <taxon>Eukaryota</taxon>
        <taxon>Fungi</taxon>
        <taxon>Dikarya</taxon>
        <taxon>Basidiomycota</taxon>
        <taxon>Agaricomycotina</taxon>
        <taxon>Agaricomycetes</taxon>
        <taxon>Polyporales</taxon>
        <taxon>Sparassidaceae</taxon>
        <taxon>Sparassis</taxon>
    </lineage>
</organism>
<dbReference type="SUPFAM" id="SSF47954">
    <property type="entry name" value="Cyclin-like"/>
    <property type="match status" value="1"/>
</dbReference>
<sequence>MNLPLRPLPLELLSTWSSWRPNVTPSSLKAPFRYHSGTHYDESQADSDIVLPPVHRSPLTRREPRSSISTSTGLPAAIVPSAPPNATLPDICDFRHVSSLSRQSPLDWFSNAQQRPSRHIVEKTCEMICYLWFSSQSSSISPPKRTRADPEGPQTYFPHSDSSTASLQFSVSPAFICFMQKVLETTQVSQSVIVLSLHYIYRMKARNRFTSGQPGSEYRVAMAALMMANKFVDDNTYTNKTWSEVSGIDLVELNKMEREFLLGIDFGLYVDKTTYSSWLNLLRGLIMAKERDSQQWHRPWWRARSGHWSRAMTSKHTPSCSAGSFANSHRARSSSPRRFSAAFPLTYSDSSTLPSVPSVSAHAVSASSGSKRSAEVAFSPVPNVFPLVNPSHQPTGLTLQIPQAKYSGGYSMANSSSPSEPLQSLAQLSLDASPTNGSNSPAWTSGVRQDVGPQILVSAYHLDERQPHTAPQNLYYYALTSSATEERNYRKAKLQYHQPPSVPSSVRHIHAPVPLLVQSVSASPCDGHRRSMPVPVLPPFSEISRNLPQAHTQGREGFEQRQAIPSAPFANAGPPGYHQFYSAHSPNTSALSQQARG</sequence>
<dbReference type="CDD" id="cd20557">
    <property type="entry name" value="CYCLIN_ScPCL1-like"/>
    <property type="match status" value="1"/>
</dbReference>
<feature type="compositionally biased region" description="Polar residues" evidence="1">
    <location>
        <begin position="582"/>
        <end position="597"/>
    </location>
</feature>
<gene>
    <name evidence="3" type="ORF">SCP_0114610</name>
</gene>